<evidence type="ECO:0000313" key="2">
    <source>
        <dbReference type="Proteomes" id="UP001589758"/>
    </source>
</evidence>
<proteinExistence type="predicted"/>
<sequence>MKIQKKNKKLVIVFTVLAILMLAWGATTWVIGNSAKNRINDYVGEINKKIQADDRFFIKPRFVLKNFKHSFFSADFILSVEIENISKLRELHDISSFKSSGTSYMSKEELDDYEKQVNEQADFIHLIDINNTVKFGPFPKIGQGNLLPGLMDIKSVSTLNNLNPEVKKFLSLIGIEEIKQDLFSHPLLLAQTTLFFDSSIDTHMQSAPFDLNAKTFAVRFDGLELTFNNSSDHKLETHIGSFTVYTPFVVNDDINQEMASKFNTYAKDLSPMFSIGKIDLENNYENKAGEQFSGQTKLSVGPIAILDPYYSIPSFFENIKVIRFKIDGFELVYDRQIANDQIYNEQYHITFRPINALYLMFFDEIKYGKLNITPIKINGETHNTSMDLLLKQSEITSNRFKNIRQSIITGDFDHLLNRQAYLQQEFSQFLSLLTKFSGISNYVINPVELNLFFENKSANVNIKSGEFSSKWEKKGTDLNSPLLINSKLTSFDFNQPHANKHFSLKEYESSSAFSLDSFFPLTLDYSVGEINLANQDDVSYAGKKFNIAFDINNKAESLELKQTLKGEDITVNQVDLGSFNIEHDAQNLDKSAFTALIKMFVESQFNNIDEEHSYFVDEDTLEDETEDKLMSLYTDVLANGPTISANYTLSDNKRLEANSTVSLNVDLKPAANNSRNNHTGYLAKNLELIDKLTLNFDANINSFADFYAKTKALSTMNWAGTPSAENIQTNLDYFDRILLKPSSQSALSQLISINNETISSRIKIDREKVTINGQSRTLEDILTLWSSQ</sequence>
<dbReference type="RefSeq" id="WP_385877033.1">
    <property type="nucleotide sequence ID" value="NZ_JBHLXE010000084.1"/>
</dbReference>
<protein>
    <submittedName>
        <fullName evidence="1">DUF945 family protein</fullName>
    </submittedName>
</protein>
<name>A0ABV6CBD5_9GAMM</name>
<dbReference type="EMBL" id="JBHLXE010000084">
    <property type="protein sequence ID" value="MFC0179922.1"/>
    <property type="molecule type" value="Genomic_DNA"/>
</dbReference>
<gene>
    <name evidence="1" type="ORF">ACFFIT_07455</name>
</gene>
<evidence type="ECO:0000313" key="1">
    <source>
        <dbReference type="EMBL" id="MFC0179922.1"/>
    </source>
</evidence>
<dbReference type="Proteomes" id="UP001589758">
    <property type="component" value="Unassembled WGS sequence"/>
</dbReference>
<reference evidence="1 2" key="1">
    <citation type="submission" date="2024-09" db="EMBL/GenBank/DDBJ databases">
        <authorList>
            <person name="Sun Q."/>
            <person name="Mori K."/>
        </authorList>
    </citation>
    <scope>NUCLEOTIDE SEQUENCE [LARGE SCALE GENOMIC DNA]</scope>
    <source>
        <strain evidence="1 2">CCM 8545</strain>
    </source>
</reference>
<accession>A0ABV6CBD5</accession>
<dbReference type="Pfam" id="PF06097">
    <property type="entry name" value="DUF945"/>
    <property type="match status" value="2"/>
</dbReference>
<comment type="caution">
    <text evidence="1">The sequence shown here is derived from an EMBL/GenBank/DDBJ whole genome shotgun (WGS) entry which is preliminary data.</text>
</comment>
<dbReference type="InterPro" id="IPR010352">
    <property type="entry name" value="DUF945"/>
</dbReference>
<organism evidence="1 2">
    <name type="scientific">Thorsellia kenyensis</name>
    <dbReference type="NCBI Taxonomy" id="1549888"/>
    <lineage>
        <taxon>Bacteria</taxon>
        <taxon>Pseudomonadati</taxon>
        <taxon>Pseudomonadota</taxon>
        <taxon>Gammaproteobacteria</taxon>
        <taxon>Enterobacterales</taxon>
        <taxon>Thorselliaceae</taxon>
        <taxon>Thorsellia</taxon>
    </lineage>
</organism>
<keyword evidence="2" id="KW-1185">Reference proteome</keyword>